<name>A0ACB9H9M2_CICIN</name>
<gene>
    <name evidence="1" type="ORF">L2E82_06462</name>
</gene>
<evidence type="ECO:0000313" key="2">
    <source>
        <dbReference type="Proteomes" id="UP001055811"/>
    </source>
</evidence>
<dbReference type="EMBL" id="CM042009">
    <property type="protein sequence ID" value="KAI3792579.1"/>
    <property type="molecule type" value="Genomic_DNA"/>
</dbReference>
<dbReference type="Proteomes" id="UP001055811">
    <property type="component" value="Linkage Group LG01"/>
</dbReference>
<sequence>MLAVNCVLYLHRLLKNRDKLCLLVRKIKAMNPRVVTLAEREANHNHPIFQSRFTEAMSYYAAVFESLEVTLPPNSRERIEVEQVWFGRENANIVAAEGENRKERHERYRSWEVMMRSAGFRNVALSPYSLSKP</sequence>
<accession>A0ACB9H9M2</accession>
<keyword evidence="2" id="KW-1185">Reference proteome</keyword>
<reference evidence="2" key="1">
    <citation type="journal article" date="2022" name="Mol. Ecol. Resour.">
        <title>The genomes of chicory, endive, great burdock and yacon provide insights into Asteraceae palaeo-polyploidization history and plant inulin production.</title>
        <authorList>
            <person name="Fan W."/>
            <person name="Wang S."/>
            <person name="Wang H."/>
            <person name="Wang A."/>
            <person name="Jiang F."/>
            <person name="Liu H."/>
            <person name="Zhao H."/>
            <person name="Xu D."/>
            <person name="Zhang Y."/>
        </authorList>
    </citation>
    <scope>NUCLEOTIDE SEQUENCE [LARGE SCALE GENOMIC DNA]</scope>
    <source>
        <strain evidence="2">cv. Punajuju</strain>
    </source>
</reference>
<comment type="caution">
    <text evidence="1">The sequence shown here is derived from an EMBL/GenBank/DDBJ whole genome shotgun (WGS) entry which is preliminary data.</text>
</comment>
<proteinExistence type="predicted"/>
<protein>
    <submittedName>
        <fullName evidence="1">Uncharacterized protein</fullName>
    </submittedName>
</protein>
<reference evidence="1 2" key="2">
    <citation type="journal article" date="2022" name="Mol. Ecol. Resour.">
        <title>The genomes of chicory, endive, great burdock and yacon provide insights into Asteraceae paleo-polyploidization history and plant inulin production.</title>
        <authorList>
            <person name="Fan W."/>
            <person name="Wang S."/>
            <person name="Wang H."/>
            <person name="Wang A."/>
            <person name="Jiang F."/>
            <person name="Liu H."/>
            <person name="Zhao H."/>
            <person name="Xu D."/>
            <person name="Zhang Y."/>
        </authorList>
    </citation>
    <scope>NUCLEOTIDE SEQUENCE [LARGE SCALE GENOMIC DNA]</scope>
    <source>
        <strain evidence="2">cv. Punajuju</strain>
        <tissue evidence="1">Leaves</tissue>
    </source>
</reference>
<organism evidence="1 2">
    <name type="scientific">Cichorium intybus</name>
    <name type="common">Chicory</name>
    <dbReference type="NCBI Taxonomy" id="13427"/>
    <lineage>
        <taxon>Eukaryota</taxon>
        <taxon>Viridiplantae</taxon>
        <taxon>Streptophyta</taxon>
        <taxon>Embryophyta</taxon>
        <taxon>Tracheophyta</taxon>
        <taxon>Spermatophyta</taxon>
        <taxon>Magnoliopsida</taxon>
        <taxon>eudicotyledons</taxon>
        <taxon>Gunneridae</taxon>
        <taxon>Pentapetalae</taxon>
        <taxon>asterids</taxon>
        <taxon>campanulids</taxon>
        <taxon>Asterales</taxon>
        <taxon>Asteraceae</taxon>
        <taxon>Cichorioideae</taxon>
        <taxon>Cichorieae</taxon>
        <taxon>Cichoriinae</taxon>
        <taxon>Cichorium</taxon>
    </lineage>
</organism>
<evidence type="ECO:0000313" key="1">
    <source>
        <dbReference type="EMBL" id="KAI3792579.1"/>
    </source>
</evidence>